<reference evidence="1" key="1">
    <citation type="submission" date="2016-10" db="EMBL/GenBank/DDBJ databases">
        <title>Sequence of Gallionella enrichment culture.</title>
        <authorList>
            <person name="Poehlein A."/>
            <person name="Muehling M."/>
            <person name="Daniel R."/>
        </authorList>
    </citation>
    <scope>NUCLEOTIDE SEQUENCE</scope>
</reference>
<name>A0A1J5S953_9ZZZZ</name>
<dbReference type="AlphaFoldDB" id="A0A1J5S953"/>
<sequence length="76" mass="8447">MNTADMLIYVHPKLDAQSRSALERTVEGRLGVDCAQFDSHTHHHAMMVRYDPDAIQGMQILNMVRNADPAATIVGL</sequence>
<gene>
    <name evidence="1" type="ORF">GALL_197200</name>
</gene>
<protein>
    <submittedName>
        <fullName evidence="1">Uncharacterized protein</fullName>
    </submittedName>
</protein>
<dbReference type="EMBL" id="MLJW01000121">
    <property type="protein sequence ID" value="OIQ98291.1"/>
    <property type="molecule type" value="Genomic_DNA"/>
</dbReference>
<organism evidence="1">
    <name type="scientific">mine drainage metagenome</name>
    <dbReference type="NCBI Taxonomy" id="410659"/>
    <lineage>
        <taxon>unclassified sequences</taxon>
        <taxon>metagenomes</taxon>
        <taxon>ecological metagenomes</taxon>
    </lineage>
</organism>
<evidence type="ECO:0000313" key="1">
    <source>
        <dbReference type="EMBL" id="OIQ98291.1"/>
    </source>
</evidence>
<comment type="caution">
    <text evidence="1">The sequence shown here is derived from an EMBL/GenBank/DDBJ whole genome shotgun (WGS) entry which is preliminary data.</text>
</comment>
<accession>A0A1J5S953</accession>
<proteinExistence type="predicted"/>